<dbReference type="InParanoid" id="S8E3J9"/>
<dbReference type="Proteomes" id="UP000015241">
    <property type="component" value="Unassembled WGS sequence"/>
</dbReference>
<gene>
    <name evidence="1" type="ORF">FOMPIDRAFT_94722</name>
</gene>
<organism evidence="1 2">
    <name type="scientific">Fomitopsis schrenkii</name>
    <name type="common">Brown rot fungus</name>
    <dbReference type="NCBI Taxonomy" id="2126942"/>
    <lineage>
        <taxon>Eukaryota</taxon>
        <taxon>Fungi</taxon>
        <taxon>Dikarya</taxon>
        <taxon>Basidiomycota</taxon>
        <taxon>Agaricomycotina</taxon>
        <taxon>Agaricomycetes</taxon>
        <taxon>Polyporales</taxon>
        <taxon>Fomitopsis</taxon>
    </lineage>
</organism>
<accession>S8E3J9</accession>
<keyword evidence="2" id="KW-1185">Reference proteome</keyword>
<evidence type="ECO:0000313" key="2">
    <source>
        <dbReference type="Proteomes" id="UP000015241"/>
    </source>
</evidence>
<name>S8E3J9_FOMSC</name>
<reference evidence="1 2" key="1">
    <citation type="journal article" date="2012" name="Science">
        <title>The Paleozoic origin of enzymatic lignin decomposition reconstructed from 31 fungal genomes.</title>
        <authorList>
            <person name="Floudas D."/>
            <person name="Binder M."/>
            <person name="Riley R."/>
            <person name="Barry K."/>
            <person name="Blanchette R.A."/>
            <person name="Henrissat B."/>
            <person name="Martinez A.T."/>
            <person name="Otillar R."/>
            <person name="Spatafora J.W."/>
            <person name="Yadav J.S."/>
            <person name="Aerts A."/>
            <person name="Benoit I."/>
            <person name="Boyd A."/>
            <person name="Carlson A."/>
            <person name="Copeland A."/>
            <person name="Coutinho P.M."/>
            <person name="de Vries R.P."/>
            <person name="Ferreira P."/>
            <person name="Findley K."/>
            <person name="Foster B."/>
            <person name="Gaskell J."/>
            <person name="Glotzer D."/>
            <person name="Gorecki P."/>
            <person name="Heitman J."/>
            <person name="Hesse C."/>
            <person name="Hori C."/>
            <person name="Igarashi K."/>
            <person name="Jurgens J.A."/>
            <person name="Kallen N."/>
            <person name="Kersten P."/>
            <person name="Kohler A."/>
            <person name="Kuees U."/>
            <person name="Kumar T.K.A."/>
            <person name="Kuo A."/>
            <person name="LaButti K."/>
            <person name="Larrondo L.F."/>
            <person name="Lindquist E."/>
            <person name="Ling A."/>
            <person name="Lombard V."/>
            <person name="Lucas S."/>
            <person name="Lundell T."/>
            <person name="Martin R."/>
            <person name="McLaughlin D.J."/>
            <person name="Morgenstern I."/>
            <person name="Morin E."/>
            <person name="Murat C."/>
            <person name="Nagy L.G."/>
            <person name="Nolan M."/>
            <person name="Ohm R.A."/>
            <person name="Patyshakuliyeva A."/>
            <person name="Rokas A."/>
            <person name="Ruiz-Duenas F.J."/>
            <person name="Sabat G."/>
            <person name="Salamov A."/>
            <person name="Samejima M."/>
            <person name="Schmutz J."/>
            <person name="Slot J.C."/>
            <person name="St John F."/>
            <person name="Stenlid J."/>
            <person name="Sun H."/>
            <person name="Sun S."/>
            <person name="Syed K."/>
            <person name="Tsang A."/>
            <person name="Wiebenga A."/>
            <person name="Young D."/>
            <person name="Pisabarro A."/>
            <person name="Eastwood D.C."/>
            <person name="Martin F."/>
            <person name="Cullen D."/>
            <person name="Grigoriev I.V."/>
            <person name="Hibbett D.S."/>
        </authorList>
    </citation>
    <scope>NUCLEOTIDE SEQUENCE</scope>
    <source>
        <strain evidence="2">FP-58527</strain>
    </source>
</reference>
<sequence length="102" mass="11350">MHILVDALPPLQNMRAAGSVPCSSGAWLHHVTVVQVDPLKDNFRVLYEFCVGINGNWDMTHMPEGCMSLHPSLAQREARLEEAENGLWSSGLVYIVDDSYNP</sequence>
<dbReference type="HOGENOM" id="CLU_2277532_0_0_1"/>
<dbReference type="EMBL" id="KE504155">
    <property type="protein sequence ID" value="EPS99681.1"/>
    <property type="molecule type" value="Genomic_DNA"/>
</dbReference>
<dbReference type="AlphaFoldDB" id="S8E3J9"/>
<proteinExistence type="predicted"/>
<evidence type="ECO:0000313" key="1">
    <source>
        <dbReference type="EMBL" id="EPS99681.1"/>
    </source>
</evidence>
<protein>
    <submittedName>
        <fullName evidence="1">Uncharacterized protein</fullName>
    </submittedName>
</protein>